<dbReference type="InterPro" id="IPR025935">
    <property type="entry name" value="AbiH"/>
</dbReference>
<gene>
    <name evidence="2" type="ORF">EJK17_08565</name>
</gene>
<reference evidence="2 3" key="1">
    <citation type="submission" date="2018-12" db="EMBL/GenBank/DDBJ databases">
        <authorList>
            <person name="Meng J."/>
        </authorList>
    </citation>
    <scope>NUCLEOTIDE SEQUENCE [LARGE SCALE GENOMIC DNA]</scope>
    <source>
        <strain evidence="2 3">HT111-2</strain>
    </source>
</reference>
<dbReference type="AlphaFoldDB" id="A0A437STP6"/>
<name>A0A437STP6_9LACO</name>
<dbReference type="EMBL" id="RXIA01000025">
    <property type="protein sequence ID" value="RVU70234.1"/>
    <property type="molecule type" value="Genomic_DNA"/>
</dbReference>
<evidence type="ECO:0000256" key="1">
    <source>
        <dbReference type="SAM" id="Coils"/>
    </source>
</evidence>
<proteinExistence type="predicted"/>
<feature type="coiled-coil region" evidence="1">
    <location>
        <begin position="91"/>
        <end position="118"/>
    </location>
</feature>
<dbReference type="Proteomes" id="UP000288291">
    <property type="component" value="Unassembled WGS sequence"/>
</dbReference>
<dbReference type="Pfam" id="PF14253">
    <property type="entry name" value="AbiH"/>
    <property type="match status" value="1"/>
</dbReference>
<organism evidence="2 3">
    <name type="scientific">Lactobacillus xujianguonis</name>
    <dbReference type="NCBI Taxonomy" id="2495899"/>
    <lineage>
        <taxon>Bacteria</taxon>
        <taxon>Bacillati</taxon>
        <taxon>Bacillota</taxon>
        <taxon>Bacilli</taxon>
        <taxon>Lactobacillales</taxon>
        <taxon>Lactobacillaceae</taxon>
        <taxon>Lactobacillus</taxon>
    </lineage>
</organism>
<comment type="caution">
    <text evidence="2">The sequence shown here is derived from an EMBL/GenBank/DDBJ whole genome shotgun (WGS) entry which is preliminary data.</text>
</comment>
<dbReference type="RefSeq" id="WP_103662288.1">
    <property type="nucleotide sequence ID" value="NZ_ML136893.1"/>
</dbReference>
<evidence type="ECO:0000313" key="2">
    <source>
        <dbReference type="EMBL" id="RVU70234.1"/>
    </source>
</evidence>
<protein>
    <submittedName>
        <fullName evidence="2">Uncharacterized protein</fullName>
    </submittedName>
</protein>
<accession>A0A437STP6</accession>
<keyword evidence="1" id="KW-0175">Coiled coil</keyword>
<sequence length="310" mass="36812">MNNQKVTNKKLVILGNGFDLNLGMKSRFSDFANSKYGKEVLQQNRWSNPRPYWYNFEENMAQNYTSALLKRVRAEKKRVKSSHLHEFGYYLKQYDNIAEKLTEYLETAQDDVFNAQNEIWARKQAHPFDHVQTIPEVMPDTDQKLKEADAILSFNYTQTPQELFGISDERVIYIHGSLKDKNIILGANNDVNFQGEINDFTPLRKTFRRDVNDFIQKEKPDSDVLNEFKKFDMQFYNYRNLPTEFYKAKVLPEVLELDENYEMISKYFVDDQLLNFGNQNWDRAMKIKEEWKRNSKLAPQIIDYVSNNLI</sequence>
<evidence type="ECO:0000313" key="3">
    <source>
        <dbReference type="Proteomes" id="UP000288291"/>
    </source>
</evidence>
<keyword evidence="3" id="KW-1185">Reference proteome</keyword>